<accession>A0ABS6C6A1</accession>
<evidence type="ECO:0000313" key="3">
    <source>
        <dbReference type="Proteomes" id="UP000740830"/>
    </source>
</evidence>
<evidence type="ECO:0000313" key="2">
    <source>
        <dbReference type="EMBL" id="MBU3221025.1"/>
    </source>
</evidence>
<proteinExistence type="predicted"/>
<evidence type="ECO:0000259" key="1">
    <source>
        <dbReference type="Pfam" id="PF11611"/>
    </source>
</evidence>
<name>A0ABS6C6A1_9CLOT</name>
<protein>
    <submittedName>
        <fullName evidence="2">DUF4352 domain-containing protein</fullName>
    </submittedName>
</protein>
<dbReference type="Proteomes" id="UP000740830">
    <property type="component" value="Unassembled WGS sequence"/>
</dbReference>
<dbReference type="EMBL" id="JAHLDG010000028">
    <property type="protein sequence ID" value="MBU3221025.1"/>
    <property type="molecule type" value="Genomic_DNA"/>
</dbReference>
<dbReference type="RefSeq" id="WP_216132832.1">
    <property type="nucleotide sequence ID" value="NZ_JAHLDG010000028.1"/>
</dbReference>
<dbReference type="Pfam" id="PF11611">
    <property type="entry name" value="DUF4352"/>
    <property type="match status" value="1"/>
</dbReference>
<comment type="caution">
    <text evidence="2">The sequence shown here is derived from an EMBL/GenBank/DDBJ whole genome shotgun (WGS) entry which is preliminary data.</text>
</comment>
<organism evidence="2 3">
    <name type="scientific">Clostridium algidicarnis</name>
    <dbReference type="NCBI Taxonomy" id="37659"/>
    <lineage>
        <taxon>Bacteria</taxon>
        <taxon>Bacillati</taxon>
        <taxon>Bacillota</taxon>
        <taxon>Clostridia</taxon>
        <taxon>Eubacteriales</taxon>
        <taxon>Clostridiaceae</taxon>
        <taxon>Clostridium</taxon>
    </lineage>
</organism>
<dbReference type="InterPro" id="IPR029051">
    <property type="entry name" value="DUF4352"/>
</dbReference>
<gene>
    <name evidence="2" type="ORF">KPL27_13205</name>
</gene>
<feature type="domain" description="DUF4352" evidence="1">
    <location>
        <begin position="26"/>
        <end position="97"/>
    </location>
</feature>
<sequence length="125" mass="14606">MYLEKPNPKYSNSSLESNSKIIVVPFGEVATSRHFDFKVIEVSEKMEINVENNTFTLDPSNKFILVKLKVRNPSNSTIELYSYDFVLEDTSNIKEIYKIKRYSPAPNTKKRDYLKIKLSDNLLKY</sequence>
<keyword evidence="3" id="KW-1185">Reference proteome</keyword>
<reference evidence="2 3" key="1">
    <citation type="submission" date="2021-06" db="EMBL/GenBank/DDBJ databases">
        <title>Clostridia strains as spoilage organisms.</title>
        <authorList>
            <person name="Wambui J."/>
            <person name="Stephan R."/>
            <person name="Stevens M.J.A."/>
        </authorList>
    </citation>
    <scope>NUCLEOTIDE SEQUENCE [LARGE SCALE GENOMIC DNA]</scope>
    <source>
        <strain evidence="2 3">CM013</strain>
    </source>
</reference>